<dbReference type="HOGENOM" id="CLU_2922154_0_0_1"/>
<dbReference type="EMBL" id="KN818282">
    <property type="protein sequence ID" value="KIL61607.1"/>
    <property type="molecule type" value="Genomic_DNA"/>
</dbReference>
<protein>
    <submittedName>
        <fullName evidence="1">Uncharacterized protein</fullName>
    </submittedName>
</protein>
<dbReference type="InParanoid" id="A0A0C2WJB2"/>
<evidence type="ECO:0000313" key="2">
    <source>
        <dbReference type="Proteomes" id="UP000054549"/>
    </source>
</evidence>
<sequence>MISSFPTNSSASVIQLADFSKGAAVEDDPHHCTCTPFEGKDCQKKIARNAFRQATQDLDVL</sequence>
<dbReference type="Proteomes" id="UP000054549">
    <property type="component" value="Unassembled WGS sequence"/>
</dbReference>
<dbReference type="AlphaFoldDB" id="A0A0C2WJB2"/>
<gene>
    <name evidence="1" type="ORF">M378DRAFT_851012</name>
</gene>
<accession>A0A0C2WJB2</accession>
<name>A0A0C2WJB2_AMAMK</name>
<evidence type="ECO:0000313" key="1">
    <source>
        <dbReference type="EMBL" id="KIL61607.1"/>
    </source>
</evidence>
<organism evidence="1 2">
    <name type="scientific">Amanita muscaria (strain Koide BX008)</name>
    <dbReference type="NCBI Taxonomy" id="946122"/>
    <lineage>
        <taxon>Eukaryota</taxon>
        <taxon>Fungi</taxon>
        <taxon>Dikarya</taxon>
        <taxon>Basidiomycota</taxon>
        <taxon>Agaricomycotina</taxon>
        <taxon>Agaricomycetes</taxon>
        <taxon>Agaricomycetidae</taxon>
        <taxon>Agaricales</taxon>
        <taxon>Pluteineae</taxon>
        <taxon>Amanitaceae</taxon>
        <taxon>Amanita</taxon>
    </lineage>
</organism>
<keyword evidence="2" id="KW-1185">Reference proteome</keyword>
<proteinExistence type="predicted"/>
<reference evidence="1 2" key="1">
    <citation type="submission" date="2014-04" db="EMBL/GenBank/DDBJ databases">
        <title>Evolutionary Origins and Diversification of the Mycorrhizal Mutualists.</title>
        <authorList>
            <consortium name="DOE Joint Genome Institute"/>
            <consortium name="Mycorrhizal Genomics Consortium"/>
            <person name="Kohler A."/>
            <person name="Kuo A."/>
            <person name="Nagy L.G."/>
            <person name="Floudas D."/>
            <person name="Copeland A."/>
            <person name="Barry K.W."/>
            <person name="Cichocki N."/>
            <person name="Veneault-Fourrey C."/>
            <person name="LaButti K."/>
            <person name="Lindquist E.A."/>
            <person name="Lipzen A."/>
            <person name="Lundell T."/>
            <person name="Morin E."/>
            <person name="Murat C."/>
            <person name="Riley R."/>
            <person name="Ohm R."/>
            <person name="Sun H."/>
            <person name="Tunlid A."/>
            <person name="Henrissat B."/>
            <person name="Grigoriev I.V."/>
            <person name="Hibbett D.S."/>
            <person name="Martin F."/>
        </authorList>
    </citation>
    <scope>NUCLEOTIDE SEQUENCE [LARGE SCALE GENOMIC DNA]</scope>
    <source>
        <strain evidence="1 2">Koide BX008</strain>
    </source>
</reference>